<dbReference type="InterPro" id="IPR013750">
    <property type="entry name" value="GHMP_kinase_C_dom"/>
</dbReference>
<feature type="domain" description="GHMP kinase C-terminal" evidence="12">
    <location>
        <begin position="223"/>
        <end position="271"/>
    </location>
</feature>
<evidence type="ECO:0000259" key="12">
    <source>
        <dbReference type="Pfam" id="PF08544"/>
    </source>
</evidence>
<accession>A0A6J6UHI2</accession>
<evidence type="ECO:0000313" key="13">
    <source>
        <dbReference type="EMBL" id="CAB4758715.1"/>
    </source>
</evidence>
<evidence type="ECO:0000256" key="5">
    <source>
        <dbReference type="ARBA" id="ARBA00022605"/>
    </source>
</evidence>
<dbReference type="EMBL" id="CAEZZA010000210">
    <property type="protein sequence ID" value="CAB4758715.1"/>
    <property type="molecule type" value="Genomic_DNA"/>
</dbReference>
<evidence type="ECO:0000256" key="1">
    <source>
        <dbReference type="ARBA" id="ARBA00005015"/>
    </source>
</evidence>
<evidence type="ECO:0000256" key="10">
    <source>
        <dbReference type="ARBA" id="ARBA00022840"/>
    </source>
</evidence>
<evidence type="ECO:0000256" key="9">
    <source>
        <dbReference type="ARBA" id="ARBA00022777"/>
    </source>
</evidence>
<comment type="pathway">
    <text evidence="1">Amino-acid biosynthesis; L-threonine biosynthesis; L-threonine from L-aspartate: step 4/5.</text>
</comment>
<protein>
    <recommendedName>
        <fullName evidence="4">Homoserine kinase</fullName>
        <ecNumber evidence="3">2.7.1.39</ecNumber>
    </recommendedName>
</protein>
<evidence type="ECO:0000256" key="6">
    <source>
        <dbReference type="ARBA" id="ARBA00022679"/>
    </source>
</evidence>
<dbReference type="PRINTS" id="PR00958">
    <property type="entry name" value="HOMSERKINASE"/>
</dbReference>
<dbReference type="EC" id="2.7.1.39" evidence="3"/>
<dbReference type="InterPro" id="IPR006203">
    <property type="entry name" value="GHMP_knse_ATP-bd_CS"/>
</dbReference>
<evidence type="ECO:0000256" key="7">
    <source>
        <dbReference type="ARBA" id="ARBA00022697"/>
    </source>
</evidence>
<dbReference type="HAMAP" id="MF_00384">
    <property type="entry name" value="Homoser_kinase"/>
    <property type="match status" value="1"/>
</dbReference>
<evidence type="ECO:0000256" key="8">
    <source>
        <dbReference type="ARBA" id="ARBA00022741"/>
    </source>
</evidence>
<name>A0A6J6UHI2_9ZZZZ</name>
<dbReference type="InterPro" id="IPR036554">
    <property type="entry name" value="GHMP_kinase_C_sf"/>
</dbReference>
<dbReference type="GO" id="GO:0004413">
    <property type="term" value="F:homoserine kinase activity"/>
    <property type="evidence" value="ECO:0007669"/>
    <property type="project" value="UniProtKB-EC"/>
</dbReference>
<sequence length="306" mass="31458">MAADLRRDPVRIQVPASSANIGPAFDSAGLALDIVDDLVAMITDDDGVLIEVVGEGAESVPLDDSHLVARAMARGFAVMDAHPRGFILRCNNAIPHGLGLGSSAAAIVGGLALARALVLGGETLLPDADLLQVAKSMESHPDNISAALYGGLTFAWINEDGLARHIRLDPHPDIRPVIAVPAAGLPTAEARLALPPEVAFSDAAFNVARAALLLHSLTTEPDHLMDATADRLHQDRRRSMYEPSLDLVEALRAAGIPAAISGAGPSVLALASVVTADLVAGLAGTGWQVSQVGVAGQGVRAVPVAL</sequence>
<reference evidence="13" key="1">
    <citation type="submission" date="2020-05" db="EMBL/GenBank/DDBJ databases">
        <authorList>
            <person name="Chiriac C."/>
            <person name="Salcher M."/>
            <person name="Ghai R."/>
            <person name="Kavagutti S V."/>
        </authorList>
    </citation>
    <scope>NUCLEOTIDE SEQUENCE</scope>
</reference>
<keyword evidence="6" id="KW-0808">Transferase</keyword>
<dbReference type="AlphaFoldDB" id="A0A6J6UHI2"/>
<keyword evidence="8" id="KW-0547">Nucleotide-binding</keyword>
<keyword evidence="5" id="KW-0028">Amino-acid biosynthesis</keyword>
<dbReference type="InterPro" id="IPR006204">
    <property type="entry name" value="GHMP_kinase_N_dom"/>
</dbReference>
<dbReference type="GO" id="GO:0005524">
    <property type="term" value="F:ATP binding"/>
    <property type="evidence" value="ECO:0007669"/>
    <property type="project" value="UniProtKB-KW"/>
</dbReference>
<dbReference type="InterPro" id="IPR020568">
    <property type="entry name" value="Ribosomal_Su5_D2-typ_SF"/>
</dbReference>
<dbReference type="SUPFAM" id="SSF54211">
    <property type="entry name" value="Ribosomal protein S5 domain 2-like"/>
    <property type="match status" value="1"/>
</dbReference>
<dbReference type="Gene3D" id="3.30.70.890">
    <property type="entry name" value="GHMP kinase, C-terminal domain"/>
    <property type="match status" value="1"/>
</dbReference>
<dbReference type="InterPro" id="IPR014721">
    <property type="entry name" value="Ribsml_uS5_D2-typ_fold_subgr"/>
</dbReference>
<dbReference type="Pfam" id="PF00288">
    <property type="entry name" value="GHMP_kinases_N"/>
    <property type="match status" value="1"/>
</dbReference>
<dbReference type="GO" id="GO:0009088">
    <property type="term" value="P:threonine biosynthetic process"/>
    <property type="evidence" value="ECO:0007669"/>
    <property type="project" value="UniProtKB-UniPathway"/>
</dbReference>
<dbReference type="Pfam" id="PF08544">
    <property type="entry name" value="GHMP_kinases_C"/>
    <property type="match status" value="1"/>
</dbReference>
<dbReference type="PANTHER" id="PTHR20861:SF1">
    <property type="entry name" value="HOMOSERINE KINASE"/>
    <property type="match status" value="1"/>
</dbReference>
<dbReference type="UniPathway" id="UPA00050">
    <property type="reaction ID" value="UER00064"/>
</dbReference>
<evidence type="ECO:0000256" key="3">
    <source>
        <dbReference type="ARBA" id="ARBA00012078"/>
    </source>
</evidence>
<dbReference type="PIRSF" id="PIRSF000676">
    <property type="entry name" value="Homoser_kin"/>
    <property type="match status" value="1"/>
</dbReference>
<proteinExistence type="inferred from homology"/>
<dbReference type="PANTHER" id="PTHR20861">
    <property type="entry name" value="HOMOSERINE/4-DIPHOSPHOCYTIDYL-2-C-METHYL-D-ERYTHRITOL KINASE"/>
    <property type="match status" value="1"/>
</dbReference>
<evidence type="ECO:0000256" key="4">
    <source>
        <dbReference type="ARBA" id="ARBA00017858"/>
    </source>
</evidence>
<organism evidence="13">
    <name type="scientific">freshwater metagenome</name>
    <dbReference type="NCBI Taxonomy" id="449393"/>
    <lineage>
        <taxon>unclassified sequences</taxon>
        <taxon>metagenomes</taxon>
        <taxon>ecological metagenomes</taxon>
    </lineage>
</organism>
<dbReference type="NCBIfam" id="TIGR00191">
    <property type="entry name" value="thrB"/>
    <property type="match status" value="1"/>
</dbReference>
<dbReference type="InterPro" id="IPR000870">
    <property type="entry name" value="Homoserine_kinase"/>
</dbReference>
<dbReference type="Gene3D" id="3.30.230.10">
    <property type="match status" value="1"/>
</dbReference>
<keyword evidence="9" id="KW-0418">Kinase</keyword>
<dbReference type="PROSITE" id="PS00627">
    <property type="entry name" value="GHMP_KINASES_ATP"/>
    <property type="match status" value="1"/>
</dbReference>
<evidence type="ECO:0000259" key="11">
    <source>
        <dbReference type="Pfam" id="PF00288"/>
    </source>
</evidence>
<keyword evidence="7" id="KW-0791">Threonine biosynthesis</keyword>
<dbReference type="SUPFAM" id="SSF55060">
    <property type="entry name" value="GHMP Kinase, C-terminal domain"/>
    <property type="match status" value="1"/>
</dbReference>
<gene>
    <name evidence="13" type="ORF">UFOPK2809_01298</name>
</gene>
<feature type="domain" description="GHMP kinase N-terminal" evidence="11">
    <location>
        <begin position="77"/>
        <end position="151"/>
    </location>
</feature>
<evidence type="ECO:0000256" key="2">
    <source>
        <dbReference type="ARBA" id="ARBA00007370"/>
    </source>
</evidence>
<comment type="similarity">
    <text evidence="2">Belongs to the GHMP kinase family. Homoserine kinase subfamily.</text>
</comment>
<keyword evidence="10" id="KW-0067">ATP-binding</keyword>